<feature type="compositionally biased region" description="Polar residues" evidence="1">
    <location>
        <begin position="150"/>
        <end position="160"/>
    </location>
</feature>
<name>A0A9K3L5E8_9STRA</name>
<evidence type="ECO:0000313" key="2">
    <source>
        <dbReference type="EMBL" id="KAG7355126.1"/>
    </source>
</evidence>
<feature type="compositionally biased region" description="Polar residues" evidence="1">
    <location>
        <begin position="193"/>
        <end position="209"/>
    </location>
</feature>
<feature type="region of interest" description="Disordered" evidence="1">
    <location>
        <begin position="123"/>
        <end position="209"/>
    </location>
</feature>
<comment type="caution">
    <text evidence="2">The sequence shown here is derived from an EMBL/GenBank/DDBJ whole genome shotgun (WGS) entry which is preliminary data.</text>
</comment>
<dbReference type="Proteomes" id="UP000693970">
    <property type="component" value="Unassembled WGS sequence"/>
</dbReference>
<accession>A0A9K3L5E8</accession>
<gene>
    <name evidence="2" type="ORF">IV203_004482</name>
</gene>
<evidence type="ECO:0000256" key="1">
    <source>
        <dbReference type="SAM" id="MobiDB-lite"/>
    </source>
</evidence>
<keyword evidence="3" id="KW-1185">Reference proteome</keyword>
<organism evidence="2 3">
    <name type="scientific">Nitzschia inconspicua</name>
    <dbReference type="NCBI Taxonomy" id="303405"/>
    <lineage>
        <taxon>Eukaryota</taxon>
        <taxon>Sar</taxon>
        <taxon>Stramenopiles</taxon>
        <taxon>Ochrophyta</taxon>
        <taxon>Bacillariophyta</taxon>
        <taxon>Bacillariophyceae</taxon>
        <taxon>Bacillariophycidae</taxon>
        <taxon>Bacillariales</taxon>
        <taxon>Bacillariaceae</taxon>
        <taxon>Nitzschia</taxon>
    </lineage>
</organism>
<sequence>MRRPHRFDEWQQPSSSSMSPTNAFRSYDHRPDLMVVSPDHHEPHEHGSDPDETDDESVFPRVRSFGDAEDYLNKGCSTNHTNHSIHNNDVVRYYHHHQQNHQQNHQQYHHQRNQAFLLQSPAPTPPLSQDGNGTGNHTQLHHRSRHLASTPMNGTINSSLLDEDESPRHRLLRQFPSLSSASHHYRQSKRSWYPSSPTSTPLRHHGQSSIQSSLSLWKGPYALVRWCFMLCLGSYLVLLSKSTYYLGQHQDLQPPYSSSDADMPWKMQSNSPQRLNQRQQQQQQQQQPSHSFYFTSSRYFGGGGGGGKDYNAAKWFQQREIQIADSIQQHEQRAFNRRQNTQRPTMDQEYYSSSSSHLKWHSIAPLNDARPYQSIQDQIQRDNLSEMDDTNIDIPATVDQLCGFHAQNASLVHPHFYSSRTALNSNARVLITGILNPVGFSLALYLKEKCGVEQIAGVDAMYPNTVYNRLLMQERIKILTTNIPKLVKPIFLSFVGLDPSTKSSTSSSTGGTDLSGVTEEMNWVEGFEPTHIVHLASYSLDAMYNDALIDPEWKNTRSPYVLEEDKKGDGVEITDPFLYPMRFSMASMEQLLQSIVSVSGKERPQFIYAKQAAVSPSVIPMSQDQASNPGSGPNTLRASMIETLGQIDSLLVDAFHAHFDMQLPSIGLKFPNGIYGPWGQAGSIFYDIFEKAAESHQLQQAKASASTAGTIRSFLPENVSPASWMNMLFVDDAVEALVSAMQYQAVQPLMLSVPPQESSSIATVVSTVQSFLVDQSDTTSSGNNKNPFLDRLLANHDTSSVVTTDSYAHSMILPSPQTPLKDGLLRSLAWHVDKISPFGSAGVETGDALLRRHDMETCSPDDVTCHKSFSFLPCNSECNIHEKCLPSIFDSVRDLVRNVSDGCDIVLYTQSLGYNVKEMDLHAEYMDDKDLDDDELLVCNFAFVPRESKLVAAVSDKVPSDQLSKFGIKPVASDGSSKAMTERKLDGLNGRLLYRGWILIWIPGGTKPLSPMDQSFLKISPSKLFHPGVRHGVFVEENFSVSPNLEDVLFLVDELKRRSLPDRTVKKEEKIKTPNGVISKKSKYRIPKEPSRRAAILFTPLRYPNSDDPITKQYRDGNRKLSIYDAAKFMRFEVGYELGEKEPASLRRQREYYERVPSYINKNTELRSNFEPWYRFMMRHWVRTRWVVHDFGMEESRQLRCDWYREHVQWGNDLDQLSFANVMATRELKRRVAHREPDDHVKSFIEEHPELHDLTDSYEWHALETDMNKLHGEPSYWKSRRPDHAQVAIDSVGKVHEVNREEEEEDKETPLYVRIMSERVMAVSRKIWTKTRRQILKAKAHHK</sequence>
<proteinExistence type="predicted"/>
<dbReference type="OrthoDB" id="45093at2759"/>
<dbReference type="EMBL" id="JAGRRH010000016">
    <property type="protein sequence ID" value="KAG7355126.1"/>
    <property type="molecule type" value="Genomic_DNA"/>
</dbReference>
<evidence type="ECO:0000313" key="3">
    <source>
        <dbReference type="Proteomes" id="UP000693970"/>
    </source>
</evidence>
<protein>
    <submittedName>
        <fullName evidence="2">Uncharacterized protein</fullName>
    </submittedName>
</protein>
<feature type="compositionally biased region" description="Low complexity" evidence="1">
    <location>
        <begin position="268"/>
        <end position="288"/>
    </location>
</feature>
<feature type="compositionally biased region" description="Polar residues" evidence="1">
    <location>
        <begin position="127"/>
        <end position="138"/>
    </location>
</feature>
<reference evidence="2" key="1">
    <citation type="journal article" date="2021" name="Sci. Rep.">
        <title>Diploid genomic architecture of Nitzschia inconspicua, an elite biomass production diatom.</title>
        <authorList>
            <person name="Oliver A."/>
            <person name="Podell S."/>
            <person name="Pinowska A."/>
            <person name="Traller J.C."/>
            <person name="Smith S.R."/>
            <person name="McClure R."/>
            <person name="Beliaev A."/>
            <person name="Bohutskyi P."/>
            <person name="Hill E.A."/>
            <person name="Rabines A."/>
            <person name="Zheng H."/>
            <person name="Allen L.Z."/>
            <person name="Kuo A."/>
            <person name="Grigoriev I.V."/>
            <person name="Allen A.E."/>
            <person name="Hazlebeck D."/>
            <person name="Allen E.E."/>
        </authorList>
    </citation>
    <scope>NUCLEOTIDE SEQUENCE</scope>
    <source>
        <strain evidence="2">Hildebrandi</strain>
    </source>
</reference>
<feature type="compositionally biased region" description="Polar residues" evidence="1">
    <location>
        <begin position="11"/>
        <end position="24"/>
    </location>
</feature>
<feature type="region of interest" description="Disordered" evidence="1">
    <location>
        <begin position="1"/>
        <end position="58"/>
    </location>
</feature>
<feature type="region of interest" description="Disordered" evidence="1">
    <location>
        <begin position="253"/>
        <end position="289"/>
    </location>
</feature>
<reference evidence="2" key="2">
    <citation type="submission" date="2021-04" db="EMBL/GenBank/DDBJ databases">
        <authorList>
            <person name="Podell S."/>
        </authorList>
    </citation>
    <scope>NUCLEOTIDE SEQUENCE</scope>
    <source>
        <strain evidence="2">Hildebrandi</strain>
    </source>
</reference>
<feature type="compositionally biased region" description="Basic and acidic residues" evidence="1">
    <location>
        <begin position="26"/>
        <end position="49"/>
    </location>
</feature>